<reference evidence="2" key="1">
    <citation type="journal article" date="2019" name="Int. J. Syst. Evol. Microbiol.">
        <title>The Global Catalogue of Microorganisms (GCM) 10K type strain sequencing project: providing services to taxonomists for standard genome sequencing and annotation.</title>
        <authorList>
            <consortium name="The Broad Institute Genomics Platform"/>
            <consortium name="The Broad Institute Genome Sequencing Center for Infectious Disease"/>
            <person name="Wu L."/>
            <person name="Ma J."/>
        </authorList>
    </citation>
    <scope>NUCLEOTIDE SEQUENCE [LARGE SCALE GENOMIC DNA]</scope>
    <source>
        <strain evidence="2">JCM 19015</strain>
    </source>
</reference>
<dbReference type="Proteomes" id="UP001500121">
    <property type="component" value="Unassembled WGS sequence"/>
</dbReference>
<protein>
    <submittedName>
        <fullName evidence="1">Uncharacterized protein</fullName>
    </submittedName>
</protein>
<evidence type="ECO:0000313" key="2">
    <source>
        <dbReference type="Proteomes" id="UP001500121"/>
    </source>
</evidence>
<organism evidence="1 2">
    <name type="scientific">Amnibacterium soli</name>
    <dbReference type="NCBI Taxonomy" id="1282736"/>
    <lineage>
        <taxon>Bacteria</taxon>
        <taxon>Bacillati</taxon>
        <taxon>Actinomycetota</taxon>
        <taxon>Actinomycetes</taxon>
        <taxon>Micrococcales</taxon>
        <taxon>Microbacteriaceae</taxon>
        <taxon>Amnibacterium</taxon>
    </lineage>
</organism>
<keyword evidence="2" id="KW-1185">Reference proteome</keyword>
<dbReference type="EMBL" id="BAABLP010000009">
    <property type="protein sequence ID" value="GAA4755612.1"/>
    <property type="molecule type" value="Genomic_DNA"/>
</dbReference>
<gene>
    <name evidence="1" type="ORF">GCM10025783_31020</name>
</gene>
<accession>A0ABP8ZFP7</accession>
<dbReference type="Pfam" id="PF26421">
    <property type="entry name" value="Avidin_like"/>
    <property type="match status" value="1"/>
</dbReference>
<proteinExistence type="predicted"/>
<evidence type="ECO:0000313" key="1">
    <source>
        <dbReference type="EMBL" id="GAA4755612.1"/>
    </source>
</evidence>
<comment type="caution">
    <text evidence="1">The sequence shown here is derived from an EMBL/GenBank/DDBJ whole genome shotgun (WGS) entry which is preliminary data.</text>
</comment>
<dbReference type="InterPro" id="IPR058595">
    <property type="entry name" value="Avidin-like"/>
</dbReference>
<sequence>MDLSLDGRVFDMVSSTASRVDPEAPTRFRYSEADGVVWGEYTGDTVTTGRFVGTRDGARLEVSFAHALVAGGAPVTGTAVSRIEPSDDGLRLVEDFEVAGEPQVSVCAEVR</sequence>
<name>A0ABP8ZFP7_9MICO</name>
<dbReference type="RefSeq" id="WP_345482257.1">
    <property type="nucleotide sequence ID" value="NZ_BAABLP010000009.1"/>
</dbReference>